<dbReference type="Proteomes" id="UP000721236">
    <property type="component" value="Unassembled WGS sequence"/>
</dbReference>
<keyword evidence="4" id="KW-0560">Oxidoreductase</keyword>
<comment type="similarity">
    <text evidence="1">Belongs to the short-chain dehydrogenases/reductases (SDR) family.</text>
</comment>
<dbReference type="NCBIfam" id="NF009466">
    <property type="entry name" value="PRK12826.1-2"/>
    <property type="match status" value="1"/>
</dbReference>
<feature type="region of interest" description="Disordered" evidence="2">
    <location>
        <begin position="1"/>
        <end position="27"/>
    </location>
</feature>
<dbReference type="EMBL" id="CAJZAH010000002">
    <property type="protein sequence ID" value="CAG9171366.1"/>
    <property type="molecule type" value="Genomic_DNA"/>
</dbReference>
<protein>
    <submittedName>
        <fullName evidence="4">3-oxoacyl-[acyl-carrier-protein] reductase FabG</fullName>
        <ecNumber evidence="4">1.1.1.100</ecNumber>
    </submittedName>
</protein>
<reference evidence="4 5" key="1">
    <citation type="submission" date="2021-08" db="EMBL/GenBank/DDBJ databases">
        <authorList>
            <person name="Peeters C."/>
        </authorList>
    </citation>
    <scope>NUCLEOTIDE SEQUENCE [LARGE SCALE GENOMIC DNA]</scope>
    <source>
        <strain evidence="4 5">LMG 21510</strain>
    </source>
</reference>
<dbReference type="InterPro" id="IPR036291">
    <property type="entry name" value="NAD(P)-bd_dom_sf"/>
</dbReference>
<dbReference type="PANTHER" id="PTHR42760:SF40">
    <property type="entry name" value="3-OXOACYL-[ACYL-CARRIER-PROTEIN] REDUCTASE, CHLOROPLASTIC"/>
    <property type="match status" value="1"/>
</dbReference>
<dbReference type="InterPro" id="IPR057326">
    <property type="entry name" value="KR_dom"/>
</dbReference>
<dbReference type="PRINTS" id="PR00080">
    <property type="entry name" value="SDRFAMILY"/>
</dbReference>
<dbReference type="PROSITE" id="PS00061">
    <property type="entry name" value="ADH_SHORT"/>
    <property type="match status" value="1"/>
</dbReference>
<evidence type="ECO:0000313" key="5">
    <source>
        <dbReference type="Proteomes" id="UP000721236"/>
    </source>
</evidence>
<dbReference type="PANTHER" id="PTHR42760">
    <property type="entry name" value="SHORT-CHAIN DEHYDROGENASES/REDUCTASES FAMILY MEMBER"/>
    <property type="match status" value="1"/>
</dbReference>
<sequence>MATPYTNADDAPGRAPEDAPELTSDGQRRQVAVITGAARGIGLGIAGRLAAQGMTVALLDRDAGALTDAVGGLVHAGHRAMGVTVDLTDSAAVNGAFEHLHRKLGRIDCLVNNAGAVRDMRFLNMTDDDWDIVVNTNLRSQFLCCRAVLPGMVERRYGRIVNISSRAWLGGFGQANYSAAKGGVVSLTRSLAIEFAAKGITVNAVAPGIVDTPLFRNFAPEVRERLQKSVPAQRIGTAADIANAVAFFLAPEASYVTGQTLYVCGGRSLSSPSV</sequence>
<gene>
    <name evidence="4" type="primary">fabG_10</name>
    <name evidence="4" type="ORF">LMG21510_01625</name>
</gene>
<keyword evidence="5" id="KW-1185">Reference proteome</keyword>
<proteinExistence type="inferred from homology"/>
<dbReference type="GO" id="GO:0004316">
    <property type="term" value="F:3-oxoacyl-[acyl-carrier-protein] reductase (NADPH) activity"/>
    <property type="evidence" value="ECO:0007669"/>
    <property type="project" value="UniProtKB-EC"/>
</dbReference>
<dbReference type="EC" id="1.1.1.100" evidence="4"/>
<dbReference type="PRINTS" id="PR00081">
    <property type="entry name" value="GDHRDH"/>
</dbReference>
<accession>A0ABN7YF91</accession>
<comment type="caution">
    <text evidence="4">The sequence shown here is derived from an EMBL/GenBank/DDBJ whole genome shotgun (WGS) entry which is preliminary data.</text>
</comment>
<dbReference type="SUPFAM" id="SSF51735">
    <property type="entry name" value="NAD(P)-binding Rossmann-fold domains"/>
    <property type="match status" value="1"/>
</dbReference>
<dbReference type="InterPro" id="IPR002347">
    <property type="entry name" value="SDR_fam"/>
</dbReference>
<dbReference type="InterPro" id="IPR020904">
    <property type="entry name" value="Sc_DH/Rdtase_CS"/>
</dbReference>
<dbReference type="RefSeq" id="WP_224041031.1">
    <property type="nucleotide sequence ID" value="NZ_CAJZAH010000002.1"/>
</dbReference>
<evidence type="ECO:0000256" key="2">
    <source>
        <dbReference type="SAM" id="MobiDB-lite"/>
    </source>
</evidence>
<dbReference type="SMART" id="SM00822">
    <property type="entry name" value="PKS_KR"/>
    <property type="match status" value="1"/>
</dbReference>
<name>A0ABN7YF91_9BURK</name>
<evidence type="ECO:0000256" key="1">
    <source>
        <dbReference type="ARBA" id="ARBA00006484"/>
    </source>
</evidence>
<evidence type="ECO:0000259" key="3">
    <source>
        <dbReference type="SMART" id="SM00822"/>
    </source>
</evidence>
<organism evidence="4 5">
    <name type="scientific">Cupriavidus respiraculi</name>
    <dbReference type="NCBI Taxonomy" id="195930"/>
    <lineage>
        <taxon>Bacteria</taxon>
        <taxon>Pseudomonadati</taxon>
        <taxon>Pseudomonadota</taxon>
        <taxon>Betaproteobacteria</taxon>
        <taxon>Burkholderiales</taxon>
        <taxon>Burkholderiaceae</taxon>
        <taxon>Cupriavidus</taxon>
    </lineage>
</organism>
<dbReference type="Pfam" id="PF13561">
    <property type="entry name" value="adh_short_C2"/>
    <property type="match status" value="1"/>
</dbReference>
<dbReference type="Gene3D" id="3.40.50.720">
    <property type="entry name" value="NAD(P)-binding Rossmann-like Domain"/>
    <property type="match status" value="1"/>
</dbReference>
<feature type="domain" description="Ketoreductase" evidence="3">
    <location>
        <begin position="30"/>
        <end position="208"/>
    </location>
</feature>
<evidence type="ECO:0000313" key="4">
    <source>
        <dbReference type="EMBL" id="CAG9171366.1"/>
    </source>
</evidence>